<evidence type="ECO:0000313" key="1">
    <source>
        <dbReference type="EMBL" id="EAN76616.1"/>
    </source>
</evidence>
<dbReference type="InParanoid" id="Q38F04"/>
<gene>
    <name evidence="1" type="ORF">Tb09.160.4010</name>
</gene>
<evidence type="ECO:0000313" key="2">
    <source>
        <dbReference type="Proteomes" id="UP000008524"/>
    </source>
</evidence>
<dbReference type="AlphaFoldDB" id="Q38F04"/>
<dbReference type="GeneID" id="3660303"/>
<dbReference type="EMBL" id="CM000207">
    <property type="protein sequence ID" value="EAN76616.1"/>
    <property type="molecule type" value="Genomic_DNA"/>
</dbReference>
<organism evidence="1 2">
    <name type="scientific">Trypanosoma brucei brucei (strain 927/4 GUTat10.1)</name>
    <dbReference type="NCBI Taxonomy" id="185431"/>
    <lineage>
        <taxon>Eukaryota</taxon>
        <taxon>Discoba</taxon>
        <taxon>Euglenozoa</taxon>
        <taxon>Kinetoplastea</taxon>
        <taxon>Metakinetoplastina</taxon>
        <taxon>Trypanosomatida</taxon>
        <taxon>Trypanosomatidae</taxon>
        <taxon>Trypanosoma</taxon>
    </lineage>
</organism>
<protein>
    <submittedName>
        <fullName evidence="1">Uncharacterized protein</fullName>
    </submittedName>
</protein>
<keyword evidence="2" id="KW-1185">Reference proteome</keyword>
<dbReference type="RefSeq" id="XP_803860.1">
    <property type="nucleotide sequence ID" value="XM_798767.1"/>
</dbReference>
<reference evidence="1 2" key="1">
    <citation type="journal article" date="2005" name="Science">
        <title>Comparative genomics of trypanosomatid parasitic protozoa.</title>
        <authorList>
            <person name="El-Sayed N.M."/>
            <person name="Myler P.J."/>
            <person name="Blandin G."/>
            <person name="Berriman M."/>
            <person name="Crabtree J."/>
            <person name="Aggarwal G."/>
            <person name="Caler E."/>
            <person name="Renauld H."/>
            <person name="Worthey E.A."/>
            <person name="Hertz-Fowler C."/>
            <person name="Ghedin E."/>
            <person name="Peacock C."/>
            <person name="Bartholomeu D.C."/>
            <person name="Haas B.J."/>
            <person name="Tran A.N."/>
            <person name="Wortman J.R."/>
            <person name="Alsmark U.C."/>
            <person name="Angiuoli S."/>
            <person name="Anupama A."/>
            <person name="Badger J."/>
            <person name="Bringaud F."/>
            <person name="Cadag E."/>
            <person name="Carlton J.M."/>
            <person name="Cerqueira G.C."/>
            <person name="Creasy T."/>
            <person name="Delcher A.L."/>
            <person name="Djikeng A."/>
            <person name="Embley T.M."/>
            <person name="Hauser C."/>
            <person name="Ivens A.C."/>
            <person name="Kummerfeld S.K."/>
            <person name="Pereira-Leal J.B."/>
            <person name="Nilsson D."/>
            <person name="Peterson J."/>
            <person name="Salzberg S.L."/>
            <person name="Shallom J."/>
            <person name="Silva J.C."/>
            <person name="Sundaram J."/>
            <person name="Westenberger S."/>
            <person name="White O."/>
            <person name="Melville S.E."/>
            <person name="Donelson J.E."/>
            <person name="Andersson B."/>
            <person name="Stuart K.D."/>
            <person name="Hall N."/>
        </authorList>
    </citation>
    <scope>NUCLEOTIDE SEQUENCE [LARGE SCALE GENOMIC DNA]</scope>
    <source>
        <strain evidence="1 2">927/4 GUTat10.1</strain>
    </source>
</reference>
<reference evidence="1 2" key="2">
    <citation type="journal article" date="2005" name="Science">
        <title>The genome of the African trypanosome Trypanosoma brucei.</title>
        <authorList>
            <person name="Berriman M."/>
            <person name="Ghedin E."/>
            <person name="Hertz-Fowler C."/>
            <person name="Blandin G."/>
            <person name="Renauld H."/>
            <person name="Bartholomeu D.C."/>
            <person name="Lennard N.J."/>
            <person name="Caler E."/>
            <person name="Hamlin N.E."/>
            <person name="Haas B."/>
            <person name="Bohme U."/>
            <person name="Hannick L."/>
            <person name="Aslett M.A."/>
            <person name="Shallom J."/>
            <person name="Marcello L."/>
            <person name="Hou L."/>
            <person name="Wickstead B."/>
            <person name="Alsmark U.C."/>
            <person name="Arrowsmith C."/>
            <person name="Atkin R.J."/>
            <person name="Barron A.J."/>
            <person name="Bringaud F."/>
            <person name="Brooks K."/>
            <person name="Carrington M."/>
            <person name="Cherevach I."/>
            <person name="Chillingworth T.J."/>
            <person name="Churcher C."/>
            <person name="Clark L.N."/>
            <person name="Corton C.H."/>
            <person name="Cronin A."/>
            <person name="Davies R.M."/>
            <person name="Doggett J."/>
            <person name="Djikeng A."/>
            <person name="Feldblyum T."/>
            <person name="Field M.C."/>
            <person name="Fraser A."/>
            <person name="Goodhead I."/>
            <person name="Hance Z."/>
            <person name="Harper D."/>
            <person name="Harris B.R."/>
            <person name="Hauser H."/>
            <person name="Hostetler J."/>
            <person name="Ivens A."/>
            <person name="Jagels K."/>
            <person name="Johnson D."/>
            <person name="Johnson J."/>
            <person name="Jones K."/>
            <person name="Kerhornou A.X."/>
            <person name="Koo H."/>
            <person name="Larke N."/>
            <person name="Landfear S."/>
            <person name="Larkin C."/>
            <person name="Leech V."/>
            <person name="Line A."/>
            <person name="Lord A."/>
            <person name="Macleod A."/>
            <person name="Mooney P.J."/>
            <person name="Moule S."/>
            <person name="Martin D.M."/>
            <person name="Morgan G.W."/>
            <person name="Mungall K."/>
            <person name="Norbertczak H."/>
            <person name="Ormond D."/>
            <person name="Pai G."/>
            <person name="Peacock C.S."/>
            <person name="Peterson J."/>
            <person name="Quail M.A."/>
            <person name="Rabbinowitsch E."/>
            <person name="Rajandream M.A."/>
            <person name="Reitter C."/>
            <person name="Salzberg S.L."/>
            <person name="Sanders M."/>
            <person name="Schobel S."/>
            <person name="Sharp S."/>
            <person name="Simmonds M."/>
            <person name="Simpson A.J."/>
            <person name="Tallon L."/>
            <person name="Turner C.M."/>
            <person name="Tait A."/>
            <person name="Tivey A.R."/>
            <person name="Van Aken S."/>
            <person name="Walker D."/>
            <person name="Wanless D."/>
            <person name="Wang S."/>
            <person name="White B."/>
            <person name="White O."/>
            <person name="Whitehead S."/>
            <person name="Woodward J."/>
            <person name="Wortman J."/>
            <person name="Adams M.D."/>
            <person name="Embley T.M."/>
            <person name="Gull K."/>
            <person name="Ullu E."/>
            <person name="Barry J.D."/>
            <person name="Fairlamb A.H."/>
            <person name="Opperdoes F."/>
            <person name="Barrell B.G."/>
            <person name="Donelson J.E."/>
            <person name="Hall N."/>
            <person name="Fraser C.M."/>
            <person name="Melville S.E."/>
            <person name="El-Sayed N.M."/>
        </authorList>
    </citation>
    <scope>NUCLEOTIDE SEQUENCE [LARGE SCALE GENOMIC DNA]</scope>
    <source>
        <strain evidence="1 2">927/4 GUTat10.1</strain>
    </source>
</reference>
<dbReference type="PaxDb" id="5691-EAN76616"/>
<sequence length="56" mass="6363">MRLLCSYCCLPRGPEMSPLPLSPFELPCSAKLKLSGRMNITFFCCLFSFTFSVSYQ</sequence>
<accession>Q38F04</accession>
<proteinExistence type="predicted"/>
<dbReference type="Proteomes" id="UP000008524">
    <property type="component" value="Chromosome 9"/>
</dbReference>
<name>Q38F04_TRYB2</name>
<dbReference type="KEGG" id="tbr:Tb09.160.4010"/>